<dbReference type="EMBL" id="GECU01012993">
    <property type="protein sequence ID" value="JAS94713.1"/>
    <property type="molecule type" value="Transcribed_RNA"/>
</dbReference>
<evidence type="ECO:0000256" key="1">
    <source>
        <dbReference type="SAM" id="MobiDB-lite"/>
    </source>
</evidence>
<evidence type="ECO:0000313" key="2">
    <source>
        <dbReference type="EMBL" id="JAS72670.1"/>
    </source>
</evidence>
<organism evidence="3">
    <name type="scientific">Homalodisca liturata</name>
    <dbReference type="NCBI Taxonomy" id="320908"/>
    <lineage>
        <taxon>Eukaryota</taxon>
        <taxon>Metazoa</taxon>
        <taxon>Ecdysozoa</taxon>
        <taxon>Arthropoda</taxon>
        <taxon>Hexapoda</taxon>
        <taxon>Insecta</taxon>
        <taxon>Pterygota</taxon>
        <taxon>Neoptera</taxon>
        <taxon>Paraneoptera</taxon>
        <taxon>Hemiptera</taxon>
        <taxon>Auchenorrhyncha</taxon>
        <taxon>Membracoidea</taxon>
        <taxon>Cicadellidae</taxon>
        <taxon>Cicadellinae</taxon>
        <taxon>Proconiini</taxon>
        <taxon>Homalodisca</taxon>
    </lineage>
</organism>
<feature type="region of interest" description="Disordered" evidence="1">
    <location>
        <begin position="1"/>
        <end position="30"/>
    </location>
</feature>
<sequence>MSDVSDSDISADNFPDDYNSNPGAGHSLQRLPGRQERLCIVCGHTKKGEDCDSSVQDAILVFIESVSINWIIFGDLSIKEGRESMIVVVPRSECKGFFHVHSV</sequence>
<proteinExistence type="predicted"/>
<reference evidence="3" key="1">
    <citation type="submission" date="2015-11" db="EMBL/GenBank/DDBJ databases">
        <title>De novo transcriptome assembly of four potential Pierce s Disease insect vectors from Arizona vineyards.</title>
        <authorList>
            <person name="Tassone E.E."/>
        </authorList>
    </citation>
    <scope>NUCLEOTIDE SEQUENCE</scope>
</reference>
<accession>A0A1B6HK81</accession>
<gene>
    <name evidence="3" type="ORF">g.22706</name>
    <name evidence="2" type="ORF">g.22707</name>
    <name evidence="4" type="ORF">g.22708</name>
</gene>
<name>A0A1B6HK81_9HEMI</name>
<dbReference type="EMBL" id="GECU01032629">
    <property type="protein sequence ID" value="JAS75077.1"/>
    <property type="molecule type" value="Transcribed_RNA"/>
</dbReference>
<dbReference type="EMBL" id="GECU01035036">
    <property type="protein sequence ID" value="JAS72670.1"/>
    <property type="molecule type" value="Transcribed_RNA"/>
</dbReference>
<evidence type="ECO:0000313" key="4">
    <source>
        <dbReference type="EMBL" id="JAS94713.1"/>
    </source>
</evidence>
<evidence type="ECO:0000313" key="3">
    <source>
        <dbReference type="EMBL" id="JAS75077.1"/>
    </source>
</evidence>
<dbReference type="AlphaFoldDB" id="A0A1B6HK81"/>
<protein>
    <submittedName>
        <fullName evidence="3">Uncharacterized protein</fullName>
    </submittedName>
</protein>